<name>A0ABV7QU10_9PSEU</name>
<feature type="compositionally biased region" description="Basic and acidic residues" evidence="1">
    <location>
        <begin position="33"/>
        <end position="53"/>
    </location>
</feature>
<keyword evidence="3" id="KW-0540">Nuclease</keyword>
<keyword evidence="4" id="KW-1185">Reference proteome</keyword>
<keyword evidence="3" id="KW-0378">Hydrolase</keyword>
<dbReference type="GO" id="GO:0004519">
    <property type="term" value="F:endonuclease activity"/>
    <property type="evidence" value="ECO:0007669"/>
    <property type="project" value="UniProtKB-KW"/>
</dbReference>
<reference evidence="4" key="1">
    <citation type="journal article" date="2019" name="Int. J. Syst. Evol. Microbiol.">
        <title>The Global Catalogue of Microorganisms (GCM) 10K type strain sequencing project: providing services to taxonomists for standard genome sequencing and annotation.</title>
        <authorList>
            <consortium name="The Broad Institute Genomics Platform"/>
            <consortium name="The Broad Institute Genome Sequencing Center for Infectious Disease"/>
            <person name="Wu L."/>
            <person name="Ma J."/>
        </authorList>
    </citation>
    <scope>NUCLEOTIDE SEQUENCE [LARGE SCALE GENOMIC DNA]</scope>
    <source>
        <strain evidence="4">CGMCC 4.7682</strain>
    </source>
</reference>
<protein>
    <submittedName>
        <fullName evidence="3">Restriction endonuclease</fullName>
    </submittedName>
</protein>
<evidence type="ECO:0000313" key="3">
    <source>
        <dbReference type="EMBL" id="MFC3515885.1"/>
    </source>
</evidence>
<dbReference type="InterPro" id="IPR011856">
    <property type="entry name" value="tRNA_endonuc-like_dom_sf"/>
</dbReference>
<dbReference type="Proteomes" id="UP001595764">
    <property type="component" value="Unassembled WGS sequence"/>
</dbReference>
<dbReference type="Gene3D" id="3.40.1350.10">
    <property type="match status" value="1"/>
</dbReference>
<feature type="region of interest" description="Disordered" evidence="1">
    <location>
        <begin position="1"/>
        <end position="53"/>
    </location>
</feature>
<dbReference type="RefSeq" id="WP_377873195.1">
    <property type="nucleotide sequence ID" value="NZ_JBHMAY010000047.1"/>
</dbReference>
<dbReference type="InterPro" id="IPR011335">
    <property type="entry name" value="Restrct_endonuc-II-like"/>
</dbReference>
<proteinExistence type="predicted"/>
<evidence type="ECO:0000256" key="1">
    <source>
        <dbReference type="SAM" id="MobiDB-lite"/>
    </source>
</evidence>
<keyword evidence="3" id="KW-0255">Endonuclease</keyword>
<evidence type="ECO:0000259" key="2">
    <source>
        <dbReference type="Pfam" id="PF04471"/>
    </source>
</evidence>
<dbReference type="SUPFAM" id="SSF52980">
    <property type="entry name" value="Restriction endonuclease-like"/>
    <property type="match status" value="1"/>
</dbReference>
<comment type="caution">
    <text evidence="3">The sequence shown here is derived from an EMBL/GenBank/DDBJ whole genome shotgun (WGS) entry which is preliminary data.</text>
</comment>
<accession>A0ABV7QU10</accession>
<feature type="region of interest" description="Disordered" evidence="1">
    <location>
        <begin position="153"/>
        <end position="191"/>
    </location>
</feature>
<sequence length="536" mass="60325">MAQSKGQQRRERERRAALQAQKAQERFIAQQQREADRQQREAKRAEAQADRDRKAQYLAERVAEAEELTAATAASCERLASVLRAGLTRRTPLDFRGMRLDFVAEELSAGKLSDAEQPPLWEDFAPPAPGLLSRMFGGDARYSQAAQEARLRFEQGQAAHRQRESHRLAQLEQSRKRHANREEERRRHVDQHNEQVDALLKAFRRGDQAAVERCLRLALEASPVPDGVPQEAEVGYRPDSGQVLVVRELPDTEVIPTETVFRYVKARDTIESTPRKPADVRQRYADLIAQLALLVLRDTFAAAPTGLVSEVTVNCHLSTTDRATGQAIRPCLLTVSASREKFDELVLDKLEPRQCLRHLNALMSPHPYDVEPVKPIFDPDLTRFRLVDAHSVAAGLDSRTVLVEQTPNEFEHLVRELFEAMGMKSWVTQASRDDGLDAIAVNPDPVMGGLAVIQAKRYVKSVPVEAVRALWGTMEDKKAGTGIMVTTSYYGKAGHDFAQRNERLRLIEGPELKHLIKEYLGQDVIVGAKEPPKNRR</sequence>
<dbReference type="PANTHER" id="PTHR30015:SF7">
    <property type="entry name" value="TYPE IV METHYL-DIRECTED RESTRICTION ENZYME ECOKMRR"/>
    <property type="match status" value="1"/>
</dbReference>
<dbReference type="InterPro" id="IPR052906">
    <property type="entry name" value="Type_IV_Methyl-Rstrct_Enzyme"/>
</dbReference>
<evidence type="ECO:0000313" key="4">
    <source>
        <dbReference type="Proteomes" id="UP001595764"/>
    </source>
</evidence>
<dbReference type="InterPro" id="IPR007560">
    <property type="entry name" value="Restrct_endonuc_IV_Mrr"/>
</dbReference>
<dbReference type="PANTHER" id="PTHR30015">
    <property type="entry name" value="MRR RESTRICTION SYSTEM PROTEIN"/>
    <property type="match status" value="1"/>
</dbReference>
<feature type="domain" description="Restriction endonuclease type IV Mrr" evidence="2">
    <location>
        <begin position="405"/>
        <end position="516"/>
    </location>
</feature>
<gene>
    <name evidence="3" type="ORF">ACFORO_37375</name>
</gene>
<feature type="compositionally biased region" description="Basic and acidic residues" evidence="1">
    <location>
        <begin position="180"/>
        <end position="191"/>
    </location>
</feature>
<organism evidence="3 4">
    <name type="scientific">Amycolatopsis halotolerans</name>
    <dbReference type="NCBI Taxonomy" id="330083"/>
    <lineage>
        <taxon>Bacteria</taxon>
        <taxon>Bacillati</taxon>
        <taxon>Actinomycetota</taxon>
        <taxon>Actinomycetes</taxon>
        <taxon>Pseudonocardiales</taxon>
        <taxon>Pseudonocardiaceae</taxon>
        <taxon>Amycolatopsis</taxon>
    </lineage>
</organism>
<dbReference type="EMBL" id="JBHRWI010000056">
    <property type="protein sequence ID" value="MFC3515885.1"/>
    <property type="molecule type" value="Genomic_DNA"/>
</dbReference>
<dbReference type="Pfam" id="PF04471">
    <property type="entry name" value="Mrr_cat"/>
    <property type="match status" value="1"/>
</dbReference>